<accession>A0A9P4PVH9</accession>
<comment type="caution">
    <text evidence="2">The sequence shown here is derived from an EMBL/GenBank/DDBJ whole genome shotgun (WGS) entry which is preliminary data.</text>
</comment>
<feature type="region of interest" description="Disordered" evidence="1">
    <location>
        <begin position="1"/>
        <end position="21"/>
    </location>
</feature>
<sequence length="489" mass="55405">MGQSTSTPSKPQGWVTVAKKPRRGNLTDDDLKLIEDAYLDAFNLNNDEVLHHLNQEPDQPSTAVPVYSAVEEMLNNNGYFSMKLAPPSEYLQATEAALHPILHFNNFDTKLLGEDRARKAWEEMRPALSLVSAWLSAPEARRRFWHRLMFGVPTTDETGNYYLARSPLEDDFTGASETFSAELDNLAHNLRFYWIPSNTPCGRSSTSQGICFFNLKSIPDRFNKPLHDALRTRSNPAARKYLSAYAPRIGLSTIFLYHLLRPALRRDDRCADMRYQLAIAKTLCHELCHALYKSRLLPNTTEPHVFLRDQVPEVGLSFDFFLGGSRFDLRSGKSFIGRLDARTWQFMLSYPRIGAPVPMEWVGLWFRKDTWEAGREGFREETLWGKAPEAVGVPGPDVFIAHRYAPGNVAGEPGLFKEVLYVERKVVAPVQARGKVDGPGEGVALEEWYAEVSRQEVERARAEGFDEEELVGPWGGYEQSLTRSASERL</sequence>
<keyword evidence="3" id="KW-1185">Reference proteome</keyword>
<dbReference type="OrthoDB" id="3786030at2759"/>
<feature type="compositionally biased region" description="Polar residues" evidence="1">
    <location>
        <begin position="1"/>
        <end position="10"/>
    </location>
</feature>
<dbReference type="EMBL" id="MU001492">
    <property type="protein sequence ID" value="KAF2451201.1"/>
    <property type="molecule type" value="Genomic_DNA"/>
</dbReference>
<protein>
    <submittedName>
        <fullName evidence="2">Uncharacterized protein</fullName>
    </submittedName>
</protein>
<evidence type="ECO:0000313" key="3">
    <source>
        <dbReference type="Proteomes" id="UP000799764"/>
    </source>
</evidence>
<dbReference type="Proteomes" id="UP000799764">
    <property type="component" value="Unassembled WGS sequence"/>
</dbReference>
<proteinExistence type="predicted"/>
<evidence type="ECO:0000313" key="2">
    <source>
        <dbReference type="EMBL" id="KAF2451201.1"/>
    </source>
</evidence>
<dbReference type="AlphaFoldDB" id="A0A9P4PVH9"/>
<gene>
    <name evidence="2" type="ORF">P171DRAFT_492444</name>
</gene>
<name>A0A9P4PVH9_9PLEO</name>
<organism evidence="2 3">
    <name type="scientific">Karstenula rhodostoma CBS 690.94</name>
    <dbReference type="NCBI Taxonomy" id="1392251"/>
    <lineage>
        <taxon>Eukaryota</taxon>
        <taxon>Fungi</taxon>
        <taxon>Dikarya</taxon>
        <taxon>Ascomycota</taxon>
        <taxon>Pezizomycotina</taxon>
        <taxon>Dothideomycetes</taxon>
        <taxon>Pleosporomycetidae</taxon>
        <taxon>Pleosporales</taxon>
        <taxon>Massarineae</taxon>
        <taxon>Didymosphaeriaceae</taxon>
        <taxon>Karstenula</taxon>
    </lineage>
</organism>
<reference evidence="2" key="1">
    <citation type="journal article" date="2020" name="Stud. Mycol.">
        <title>101 Dothideomycetes genomes: a test case for predicting lifestyles and emergence of pathogens.</title>
        <authorList>
            <person name="Haridas S."/>
            <person name="Albert R."/>
            <person name="Binder M."/>
            <person name="Bloem J."/>
            <person name="Labutti K."/>
            <person name="Salamov A."/>
            <person name="Andreopoulos B."/>
            <person name="Baker S."/>
            <person name="Barry K."/>
            <person name="Bills G."/>
            <person name="Bluhm B."/>
            <person name="Cannon C."/>
            <person name="Castanera R."/>
            <person name="Culley D."/>
            <person name="Daum C."/>
            <person name="Ezra D."/>
            <person name="Gonzalez J."/>
            <person name="Henrissat B."/>
            <person name="Kuo A."/>
            <person name="Liang C."/>
            <person name="Lipzen A."/>
            <person name="Lutzoni F."/>
            <person name="Magnuson J."/>
            <person name="Mondo S."/>
            <person name="Nolan M."/>
            <person name="Ohm R."/>
            <person name="Pangilinan J."/>
            <person name="Park H.-J."/>
            <person name="Ramirez L."/>
            <person name="Alfaro M."/>
            <person name="Sun H."/>
            <person name="Tritt A."/>
            <person name="Yoshinaga Y."/>
            <person name="Zwiers L.-H."/>
            <person name="Turgeon B."/>
            <person name="Goodwin S."/>
            <person name="Spatafora J."/>
            <person name="Crous P."/>
            <person name="Grigoriev I."/>
        </authorList>
    </citation>
    <scope>NUCLEOTIDE SEQUENCE</scope>
    <source>
        <strain evidence="2">CBS 690.94</strain>
    </source>
</reference>
<evidence type="ECO:0000256" key="1">
    <source>
        <dbReference type="SAM" id="MobiDB-lite"/>
    </source>
</evidence>